<feature type="domain" description="Formyl transferase C-terminal" evidence="7">
    <location>
        <begin position="280"/>
        <end position="385"/>
    </location>
</feature>
<dbReference type="SUPFAM" id="SSF53328">
    <property type="entry name" value="Formyltransferase"/>
    <property type="match status" value="1"/>
</dbReference>
<dbReference type="OMA" id="GASPIHE"/>
<dbReference type="EC" id="2.1.2.9" evidence="2"/>
<dbReference type="Proteomes" id="UP000751190">
    <property type="component" value="Unassembled WGS sequence"/>
</dbReference>
<feature type="domain" description="Formyl transferase N-terminal" evidence="6">
    <location>
        <begin position="80"/>
        <end position="235"/>
    </location>
</feature>
<name>A0A8J5X4E8_DIALT</name>
<dbReference type="InterPro" id="IPR036477">
    <property type="entry name" value="Formyl_transf_N_sf"/>
</dbReference>
<organism evidence="8 9">
    <name type="scientific">Diacronema lutheri</name>
    <name type="common">Unicellular marine alga</name>
    <name type="synonym">Monochrysis lutheri</name>
    <dbReference type="NCBI Taxonomy" id="2081491"/>
    <lineage>
        <taxon>Eukaryota</taxon>
        <taxon>Haptista</taxon>
        <taxon>Haptophyta</taxon>
        <taxon>Pavlovophyceae</taxon>
        <taxon>Pavlovales</taxon>
        <taxon>Pavlovaceae</taxon>
        <taxon>Diacronema</taxon>
    </lineage>
</organism>
<dbReference type="AlphaFoldDB" id="A0A8J5X4E8"/>
<evidence type="ECO:0000313" key="8">
    <source>
        <dbReference type="EMBL" id="KAG8458041.1"/>
    </source>
</evidence>
<evidence type="ECO:0000256" key="5">
    <source>
        <dbReference type="ARBA" id="ARBA00022917"/>
    </source>
</evidence>
<proteinExistence type="inferred from homology"/>
<reference evidence="8" key="1">
    <citation type="submission" date="2021-05" db="EMBL/GenBank/DDBJ databases">
        <title>The genome of the haptophyte Pavlova lutheri (Diacronema luteri, Pavlovales) - a model for lipid biosynthesis in eukaryotic algae.</title>
        <authorList>
            <person name="Hulatt C.J."/>
            <person name="Posewitz M.C."/>
        </authorList>
    </citation>
    <scope>NUCLEOTIDE SEQUENCE</scope>
    <source>
        <strain evidence="8">NIVA-4/92</strain>
    </source>
</reference>
<dbReference type="InterPro" id="IPR005793">
    <property type="entry name" value="Formyl_trans_C"/>
</dbReference>
<dbReference type="NCBIfam" id="TIGR00460">
    <property type="entry name" value="fmt"/>
    <property type="match status" value="1"/>
</dbReference>
<dbReference type="InterPro" id="IPR044135">
    <property type="entry name" value="Met-tRNA-FMT_C"/>
</dbReference>
<evidence type="ECO:0000256" key="1">
    <source>
        <dbReference type="ARBA" id="ARBA00010699"/>
    </source>
</evidence>
<evidence type="ECO:0000256" key="3">
    <source>
        <dbReference type="ARBA" id="ARBA00014185"/>
    </source>
</evidence>
<dbReference type="EMBL" id="JAGTXO010000058">
    <property type="protein sequence ID" value="KAG8458041.1"/>
    <property type="molecule type" value="Genomic_DNA"/>
</dbReference>
<evidence type="ECO:0000259" key="6">
    <source>
        <dbReference type="Pfam" id="PF00551"/>
    </source>
</evidence>
<dbReference type="InterPro" id="IPR011034">
    <property type="entry name" value="Formyl_transferase-like_C_sf"/>
</dbReference>
<sequence length="395" mass="40865">MAPAKAMLLIAGLGGGAAAAAAAVAALPPARAPLALRALARRPLAAAASAAAPRAAPRASALAATPARRVVFLGTPAVAAHSLEMLLDAARPHAPDSTFEVVAVVSQPPAPAGRKKVLTNSPVHALADARGVRVLTPKSARDGAFLDELEAMGIDLCVTAAYGCFLPARFLAIPSCGTLNIHPSLLPRWRGAAPVQRTLEAGDAVTGVTVLFTVLKMDAGPIVRQRTLPLRGDEQCPELLRNLFEIGCHELLDCLPDVWSGEAAARARAQDEGAATTAPKLSKDEALGSFAAQSATQLHNAVRAFAEWPGTLVSLSVGGEPTDVKLCRTRLPASDAAAGAARTRALTLDGAALVAVCADGSVLHIEELQVAGRRRVDARAFWNGLQGKDELSWLR</sequence>
<dbReference type="PANTHER" id="PTHR11138">
    <property type="entry name" value="METHIONYL-TRNA FORMYLTRANSFERASE"/>
    <property type="match status" value="1"/>
</dbReference>
<evidence type="ECO:0000313" key="9">
    <source>
        <dbReference type="Proteomes" id="UP000751190"/>
    </source>
</evidence>
<dbReference type="PANTHER" id="PTHR11138:SF5">
    <property type="entry name" value="METHIONYL-TRNA FORMYLTRANSFERASE, MITOCHONDRIAL"/>
    <property type="match status" value="1"/>
</dbReference>
<dbReference type="InterPro" id="IPR041711">
    <property type="entry name" value="Met-tRNA-FMT_N"/>
</dbReference>
<dbReference type="GO" id="GO:0004479">
    <property type="term" value="F:methionyl-tRNA formyltransferase activity"/>
    <property type="evidence" value="ECO:0007669"/>
    <property type="project" value="UniProtKB-EC"/>
</dbReference>
<protein>
    <recommendedName>
        <fullName evidence="3">Methionyl-tRNA formyltransferase, mitochondrial</fullName>
        <ecNumber evidence="2">2.1.2.9</ecNumber>
    </recommendedName>
</protein>
<comment type="similarity">
    <text evidence="1">Belongs to the Fmt family.</text>
</comment>
<gene>
    <name evidence="8" type="ORF">KFE25_007248</name>
</gene>
<evidence type="ECO:0000259" key="7">
    <source>
        <dbReference type="Pfam" id="PF02911"/>
    </source>
</evidence>
<dbReference type="HAMAP" id="MF_00182">
    <property type="entry name" value="Formyl_trans"/>
    <property type="match status" value="1"/>
</dbReference>
<keyword evidence="5" id="KW-0648">Protein biosynthesis</keyword>
<evidence type="ECO:0000256" key="2">
    <source>
        <dbReference type="ARBA" id="ARBA00012261"/>
    </source>
</evidence>
<dbReference type="InterPro" id="IPR005794">
    <property type="entry name" value="Fmt"/>
</dbReference>
<dbReference type="SUPFAM" id="SSF50486">
    <property type="entry name" value="FMT C-terminal domain-like"/>
    <property type="match status" value="1"/>
</dbReference>
<dbReference type="CDD" id="cd08704">
    <property type="entry name" value="Met_tRNA_FMT_C"/>
    <property type="match status" value="1"/>
</dbReference>
<dbReference type="CDD" id="cd08646">
    <property type="entry name" value="FMT_core_Met-tRNA-FMT_N"/>
    <property type="match status" value="1"/>
</dbReference>
<comment type="caution">
    <text evidence="8">The sequence shown here is derived from an EMBL/GenBank/DDBJ whole genome shotgun (WGS) entry which is preliminary data.</text>
</comment>
<dbReference type="Pfam" id="PF02911">
    <property type="entry name" value="Formyl_trans_C"/>
    <property type="match status" value="1"/>
</dbReference>
<accession>A0A8J5X4E8</accession>
<evidence type="ECO:0000256" key="4">
    <source>
        <dbReference type="ARBA" id="ARBA00022679"/>
    </source>
</evidence>
<keyword evidence="9" id="KW-1185">Reference proteome</keyword>
<keyword evidence="4" id="KW-0808">Transferase</keyword>
<dbReference type="OrthoDB" id="10268103at2759"/>
<dbReference type="InterPro" id="IPR002376">
    <property type="entry name" value="Formyl_transf_N"/>
</dbReference>
<dbReference type="Pfam" id="PF00551">
    <property type="entry name" value="Formyl_trans_N"/>
    <property type="match status" value="1"/>
</dbReference>
<dbReference type="GO" id="GO:0005739">
    <property type="term" value="C:mitochondrion"/>
    <property type="evidence" value="ECO:0007669"/>
    <property type="project" value="TreeGrafter"/>
</dbReference>
<dbReference type="Gene3D" id="3.40.50.12230">
    <property type="match status" value="1"/>
</dbReference>